<dbReference type="PIRSF" id="PIRSF036542">
    <property type="entry name" value="SpmA_SpmB"/>
    <property type="match status" value="1"/>
</dbReference>
<feature type="transmembrane region" description="Helical" evidence="1">
    <location>
        <begin position="6"/>
        <end position="24"/>
    </location>
</feature>
<feature type="domain" description="Nucleoside transporter/FeoB GTPase Gate" evidence="2">
    <location>
        <begin position="51"/>
        <end position="159"/>
    </location>
</feature>
<feature type="transmembrane region" description="Helical" evidence="1">
    <location>
        <begin position="206"/>
        <end position="224"/>
    </location>
</feature>
<feature type="transmembrane region" description="Helical" evidence="1">
    <location>
        <begin position="141"/>
        <end position="161"/>
    </location>
</feature>
<keyword evidence="1" id="KW-0472">Membrane</keyword>
<feature type="transmembrane region" description="Helical" evidence="1">
    <location>
        <begin position="352"/>
        <end position="377"/>
    </location>
</feature>
<dbReference type="EMBL" id="JBEWLZ010000006">
    <property type="protein sequence ID" value="MET1490536.1"/>
    <property type="molecule type" value="Genomic_DNA"/>
</dbReference>
<feature type="transmembrane region" description="Helical" evidence="1">
    <location>
        <begin position="389"/>
        <end position="410"/>
    </location>
</feature>
<dbReference type="InterPro" id="IPR052549">
    <property type="entry name" value="SpmB"/>
</dbReference>
<keyword evidence="1" id="KW-0812">Transmembrane</keyword>
<feature type="transmembrane region" description="Helical" evidence="1">
    <location>
        <begin position="236"/>
        <end position="256"/>
    </location>
</feature>
<dbReference type="RefSeq" id="WP_345927803.1">
    <property type="nucleotide sequence ID" value="NZ_JBDIVF010000004.1"/>
</dbReference>
<dbReference type="Pfam" id="PF07670">
    <property type="entry name" value="Gate"/>
    <property type="match status" value="2"/>
</dbReference>
<evidence type="ECO:0000256" key="1">
    <source>
        <dbReference type="SAM" id="Phobius"/>
    </source>
</evidence>
<dbReference type="InterPro" id="IPR011642">
    <property type="entry name" value="Gate_dom"/>
</dbReference>
<reference evidence="3 4" key="1">
    <citation type="submission" date="2024-07" db="EMBL/GenBank/DDBJ databases">
        <title>Uliginosibacterium paludis KCTC:42655.</title>
        <authorList>
            <person name="Kim M.K."/>
        </authorList>
    </citation>
    <scope>NUCLEOTIDE SEQUENCE [LARGE SCALE GENOMIC DNA]</scope>
    <source>
        <strain evidence="3 4">KCTC 42655</strain>
    </source>
</reference>
<evidence type="ECO:0000313" key="4">
    <source>
        <dbReference type="Proteomes" id="UP001548590"/>
    </source>
</evidence>
<keyword evidence="4" id="KW-1185">Reference proteome</keyword>
<feature type="transmembrane region" description="Helical" evidence="1">
    <location>
        <begin position="173"/>
        <end position="194"/>
    </location>
</feature>
<accession>A0ABV2CRI9</accession>
<dbReference type="PANTHER" id="PTHR35793">
    <property type="entry name" value="INNER MEMBRANE PROTEIN YJIG"/>
    <property type="match status" value="1"/>
</dbReference>
<protein>
    <submittedName>
        <fullName evidence="3">Nucleoside recognition domain-containing protein</fullName>
    </submittedName>
</protein>
<gene>
    <name evidence="3" type="ORF">ABVT11_11935</name>
</gene>
<dbReference type="PANTHER" id="PTHR35793:SF2">
    <property type="entry name" value="INNER MEMBRANE PROTEIN YJIG"/>
    <property type="match status" value="1"/>
</dbReference>
<evidence type="ECO:0000313" key="3">
    <source>
        <dbReference type="EMBL" id="MET1490536.1"/>
    </source>
</evidence>
<feature type="transmembrane region" description="Helical" evidence="1">
    <location>
        <begin position="45"/>
        <end position="65"/>
    </location>
</feature>
<dbReference type="Proteomes" id="UP001548590">
    <property type="component" value="Unassembled WGS sequence"/>
</dbReference>
<feature type="transmembrane region" description="Helical" evidence="1">
    <location>
        <begin position="276"/>
        <end position="294"/>
    </location>
</feature>
<evidence type="ECO:0000259" key="2">
    <source>
        <dbReference type="Pfam" id="PF07670"/>
    </source>
</evidence>
<name>A0ABV2CRI9_9RHOO</name>
<sequence>MILNIVWLGFFFLAFLACLYQWLVNGDSAIFSRVLQESFTMSKTAFDISLGLTGVLTFWLGVLRVGEQAGAVAWLARLVNPLFCRLFPEVPAGHPAQGAMLLNIGANLLGLDNAATPMGLKAMRALQELNPDPDRASNAQILFLVLNASGLTLIPVSIMTYRAQLGAANPADVFLPILLATFFSTLAGLLAVAWMQKIRLHQPVVLAWLLGLCSAVGATLLYFARLTAEQMAAQSAFVSGLVLFGVIVAFLALASWRRISAFDAFIEGAREGFNTAVMVIPYLVAILVGIAVFRASGAMDLLMSGLTALLGCFGVPADVGPALPTALMKPLSGSGARGMMIDAMKTYGADSFAGRLACMFQGAADTTFYIVAVYFGAVGVRKTRYTVPCCLIADLVGVVAAIAIALLFFAP</sequence>
<dbReference type="InterPro" id="IPR011415">
    <property type="entry name" value="SpmA_SpmB"/>
</dbReference>
<comment type="caution">
    <text evidence="3">The sequence shown here is derived from an EMBL/GenBank/DDBJ whole genome shotgun (WGS) entry which is preliminary data.</text>
</comment>
<keyword evidence="1" id="KW-1133">Transmembrane helix</keyword>
<proteinExistence type="predicted"/>
<feature type="domain" description="Nucleoside transporter/FeoB GTPase Gate" evidence="2">
    <location>
        <begin position="277"/>
        <end position="379"/>
    </location>
</feature>
<organism evidence="3 4">
    <name type="scientific">Uliginosibacterium paludis</name>
    <dbReference type="NCBI Taxonomy" id="1615952"/>
    <lineage>
        <taxon>Bacteria</taxon>
        <taxon>Pseudomonadati</taxon>
        <taxon>Pseudomonadota</taxon>
        <taxon>Betaproteobacteria</taxon>
        <taxon>Rhodocyclales</taxon>
        <taxon>Zoogloeaceae</taxon>
        <taxon>Uliginosibacterium</taxon>
    </lineage>
</organism>